<sequence>MLQFQYIEFLFGLAILLPLVGLFLFVIHWKKKKQQQLGDNRLVTQLTSNYSHQKYQIKIVAVIVCIGLLILSAANLRMPLLPKGSATKGVDVMILLDVSKSMLSEDEKPTRLDKAKELIYQLLDKLQGNRVGLILFAGQAYLQMPLTADVTAAKMFVSNANTDVVNLQGTVISEALTLCNNSLDVREKKYKAAILITDGEDHEEKAVETAKTLTETGVVLHTIGVGTVGGATIKEAGTNDAKRDVNGETIITKLNPDLLEELSKTTGGTYQTLNKTDEVSARLINTLKEMETKPINNSGFVDYQSYYTIFLAIGVALLLVEIFISEKKTI</sequence>
<dbReference type="InterPro" id="IPR002035">
    <property type="entry name" value="VWF_A"/>
</dbReference>
<evidence type="ECO:0000256" key="3">
    <source>
        <dbReference type="ARBA" id="ARBA00022989"/>
    </source>
</evidence>
<dbReference type="InterPro" id="IPR050768">
    <property type="entry name" value="UPF0353/GerABKA_families"/>
</dbReference>
<protein>
    <submittedName>
        <fullName evidence="7">VWA domain-containing protein</fullName>
    </submittedName>
</protein>
<name>A0ABV8PZW7_9BACT</name>
<keyword evidence="2 5" id="KW-0812">Transmembrane</keyword>
<keyword evidence="4 5" id="KW-0472">Membrane</keyword>
<proteinExistence type="predicted"/>
<evidence type="ECO:0000256" key="1">
    <source>
        <dbReference type="ARBA" id="ARBA00022475"/>
    </source>
</evidence>
<dbReference type="PROSITE" id="PS50234">
    <property type="entry name" value="VWFA"/>
    <property type="match status" value="1"/>
</dbReference>
<feature type="transmembrane region" description="Helical" evidence="5">
    <location>
        <begin position="59"/>
        <end position="78"/>
    </location>
</feature>
<keyword evidence="8" id="KW-1185">Reference proteome</keyword>
<dbReference type="SUPFAM" id="SSF53300">
    <property type="entry name" value="vWA-like"/>
    <property type="match status" value="1"/>
</dbReference>
<dbReference type="Gene3D" id="3.40.50.410">
    <property type="entry name" value="von Willebrand factor, type A domain"/>
    <property type="match status" value="1"/>
</dbReference>
<reference evidence="8" key="1">
    <citation type="journal article" date="2019" name="Int. J. Syst. Evol. Microbiol.">
        <title>The Global Catalogue of Microorganisms (GCM) 10K type strain sequencing project: providing services to taxonomists for standard genome sequencing and annotation.</title>
        <authorList>
            <consortium name="The Broad Institute Genomics Platform"/>
            <consortium name="The Broad Institute Genome Sequencing Center for Infectious Disease"/>
            <person name="Wu L."/>
            <person name="Ma J."/>
        </authorList>
    </citation>
    <scope>NUCLEOTIDE SEQUENCE [LARGE SCALE GENOMIC DNA]</scope>
    <source>
        <strain evidence="8">CECT 8010</strain>
    </source>
</reference>
<evidence type="ECO:0000256" key="2">
    <source>
        <dbReference type="ARBA" id="ARBA00022692"/>
    </source>
</evidence>
<organism evidence="7 8">
    <name type="scientific">Parasediminibacterium paludis</name>
    <dbReference type="NCBI Taxonomy" id="908966"/>
    <lineage>
        <taxon>Bacteria</taxon>
        <taxon>Pseudomonadati</taxon>
        <taxon>Bacteroidota</taxon>
        <taxon>Chitinophagia</taxon>
        <taxon>Chitinophagales</taxon>
        <taxon>Chitinophagaceae</taxon>
        <taxon>Parasediminibacterium</taxon>
    </lineage>
</organism>
<feature type="transmembrane region" description="Helical" evidence="5">
    <location>
        <begin position="306"/>
        <end position="324"/>
    </location>
</feature>
<feature type="domain" description="VWFA" evidence="6">
    <location>
        <begin position="91"/>
        <end position="262"/>
    </location>
</feature>
<dbReference type="PANTHER" id="PTHR22550:SF5">
    <property type="entry name" value="LEUCINE ZIPPER PROTEIN 4"/>
    <property type="match status" value="1"/>
</dbReference>
<evidence type="ECO:0000256" key="4">
    <source>
        <dbReference type="ARBA" id="ARBA00023136"/>
    </source>
</evidence>
<gene>
    <name evidence="7" type="ORF">ACFOW1_13955</name>
</gene>
<evidence type="ECO:0000259" key="6">
    <source>
        <dbReference type="PROSITE" id="PS50234"/>
    </source>
</evidence>
<accession>A0ABV8PZW7</accession>
<dbReference type="SMART" id="SM00327">
    <property type="entry name" value="VWA"/>
    <property type="match status" value="1"/>
</dbReference>
<evidence type="ECO:0000256" key="5">
    <source>
        <dbReference type="SAM" id="Phobius"/>
    </source>
</evidence>
<evidence type="ECO:0000313" key="7">
    <source>
        <dbReference type="EMBL" id="MFC4233001.1"/>
    </source>
</evidence>
<comment type="caution">
    <text evidence="7">The sequence shown here is derived from an EMBL/GenBank/DDBJ whole genome shotgun (WGS) entry which is preliminary data.</text>
</comment>
<dbReference type="EMBL" id="JBHSDC010000029">
    <property type="protein sequence ID" value="MFC4233001.1"/>
    <property type="molecule type" value="Genomic_DNA"/>
</dbReference>
<dbReference type="Proteomes" id="UP001595906">
    <property type="component" value="Unassembled WGS sequence"/>
</dbReference>
<keyword evidence="1" id="KW-1003">Cell membrane</keyword>
<dbReference type="RefSeq" id="WP_379015087.1">
    <property type="nucleotide sequence ID" value="NZ_JBHSDC010000029.1"/>
</dbReference>
<keyword evidence="3 5" id="KW-1133">Transmembrane helix</keyword>
<feature type="transmembrane region" description="Helical" evidence="5">
    <location>
        <begin position="6"/>
        <end position="27"/>
    </location>
</feature>
<dbReference type="InterPro" id="IPR036465">
    <property type="entry name" value="vWFA_dom_sf"/>
</dbReference>
<dbReference type="PANTHER" id="PTHR22550">
    <property type="entry name" value="SPORE GERMINATION PROTEIN"/>
    <property type="match status" value="1"/>
</dbReference>
<dbReference type="Pfam" id="PF13519">
    <property type="entry name" value="VWA_2"/>
    <property type="match status" value="1"/>
</dbReference>
<evidence type="ECO:0000313" key="8">
    <source>
        <dbReference type="Proteomes" id="UP001595906"/>
    </source>
</evidence>